<reference evidence="3" key="2">
    <citation type="submission" date="2011-02" db="EMBL/GenBank/DDBJ databases">
        <authorList>
            <person name="MacLean D."/>
        </authorList>
    </citation>
    <scope>NUCLEOTIDE SEQUENCE</scope>
</reference>
<dbReference type="PANTHER" id="PTHR10779">
    <property type="entry name" value="DYNEIN LIGHT CHAIN ROADBLOCK"/>
    <property type="match status" value="1"/>
</dbReference>
<dbReference type="SMART" id="SM00960">
    <property type="entry name" value="Robl_LC7"/>
    <property type="match status" value="1"/>
</dbReference>
<evidence type="ECO:0000313" key="3">
    <source>
        <dbReference type="EMBL" id="CCA21213.1"/>
    </source>
</evidence>
<dbReference type="SUPFAM" id="SSF103196">
    <property type="entry name" value="Roadblock/LC7 domain"/>
    <property type="match status" value="1"/>
</dbReference>
<dbReference type="Pfam" id="PF21031">
    <property type="entry name" value="WDR54"/>
    <property type="match status" value="1"/>
</dbReference>
<reference evidence="3" key="1">
    <citation type="journal article" date="2011" name="PLoS Biol.">
        <title>Gene gain and loss during evolution of obligate parasitism in the white rust pathogen of Arabidopsis thaliana.</title>
        <authorList>
            <person name="Kemen E."/>
            <person name="Gardiner A."/>
            <person name="Schultz-Larsen T."/>
            <person name="Kemen A.C."/>
            <person name="Balmuth A.L."/>
            <person name="Robert-Seilaniantz A."/>
            <person name="Bailey K."/>
            <person name="Holub E."/>
            <person name="Studholme D.J."/>
            <person name="Maclean D."/>
            <person name="Jones J.D."/>
        </authorList>
    </citation>
    <scope>NUCLEOTIDE SEQUENCE</scope>
</reference>
<dbReference type="InterPro" id="IPR036322">
    <property type="entry name" value="WD40_repeat_dom_sf"/>
</dbReference>
<evidence type="ECO:0000256" key="1">
    <source>
        <dbReference type="ARBA" id="ARBA00007191"/>
    </source>
</evidence>
<dbReference type="InterPro" id="IPR004942">
    <property type="entry name" value="Roadblock/LAMTOR2_dom"/>
</dbReference>
<gene>
    <name evidence="3" type="primary">AlNc14C115G6504</name>
    <name evidence="3" type="ORF">ALNC14_073560</name>
</gene>
<sequence length="418" mass="46332">MQSCRADCETVSTKSSVSHICQNLSIEKDVIIYAHNTEIVHVDTLEEFQKWSSDPDGVIHQIRICSLPTLSMIVATTDAGVQALALRGRKRIFQYPSPNEVQPKVGNYNFYRGIAALQVMQHIFLVVGTSSGDILLFGTRNAVQQSRLPEIELLRTVACHEHAVCSAESTLSGSLLATSDESGTVILYDPSNDFEILHRIKGDGYSVTALRFLNDNWLVCGLLNGLIHLHKTSDAKLYARLVAHARALTAMDAFDSYFVTVGEDTFMNVWKLNDDAEMPRIELLHSQRINDEITNCDIISCSSRVCTMPGYEAEETIKRLKSHKGVQAVLIVNQEGIPIYSSTNDEEFATDHAALISQLAAKAKSTIRTLDPTNDVTFLRIRSKKHEIMIAPDKEYALIVIQSPNPSSSDDMQESSTG</sequence>
<comment type="similarity">
    <text evidence="1">Belongs to the GAMAD family.</text>
</comment>
<feature type="domain" description="Roadblock/LAMTOR2" evidence="2">
    <location>
        <begin position="313"/>
        <end position="402"/>
    </location>
</feature>
<dbReference type="InterPro" id="IPR015943">
    <property type="entry name" value="WD40/YVTN_repeat-like_dom_sf"/>
</dbReference>
<evidence type="ECO:0000259" key="2">
    <source>
        <dbReference type="SMART" id="SM00960"/>
    </source>
</evidence>
<dbReference type="Pfam" id="PF03259">
    <property type="entry name" value="Robl_LC7"/>
    <property type="match status" value="1"/>
</dbReference>
<protein>
    <submittedName>
        <fullName evidence="3">Dynein light chain 2B putative</fullName>
    </submittedName>
</protein>
<dbReference type="InterPro" id="IPR001680">
    <property type="entry name" value="WD40_rpt"/>
</dbReference>
<proteinExistence type="inferred from homology"/>
<dbReference type="SMART" id="SM00320">
    <property type="entry name" value="WD40"/>
    <property type="match status" value="3"/>
</dbReference>
<organism evidence="3">
    <name type="scientific">Albugo laibachii Nc14</name>
    <dbReference type="NCBI Taxonomy" id="890382"/>
    <lineage>
        <taxon>Eukaryota</taxon>
        <taxon>Sar</taxon>
        <taxon>Stramenopiles</taxon>
        <taxon>Oomycota</taxon>
        <taxon>Peronosporomycetes</taxon>
        <taxon>Albuginales</taxon>
        <taxon>Albuginaceae</taxon>
        <taxon>Albugo</taxon>
    </lineage>
</organism>
<dbReference type="HOGENOM" id="CLU_045688_1_0_1"/>
<dbReference type="Gene3D" id="3.30.450.30">
    <property type="entry name" value="Dynein light chain 2a, cytoplasmic"/>
    <property type="match status" value="1"/>
</dbReference>
<dbReference type="AlphaFoldDB" id="F0WIW7"/>
<accession>F0WIW7</accession>
<dbReference type="SUPFAM" id="SSF50978">
    <property type="entry name" value="WD40 repeat-like"/>
    <property type="match status" value="1"/>
</dbReference>
<name>F0WIW7_9STRA</name>
<dbReference type="EMBL" id="FR824160">
    <property type="protein sequence ID" value="CCA21213.1"/>
    <property type="molecule type" value="Genomic_DNA"/>
</dbReference>
<dbReference type="FunFam" id="3.30.450.30:FF:000009">
    <property type="entry name" value="Dynein light chain roadblock"/>
    <property type="match status" value="1"/>
</dbReference>
<dbReference type="InterPro" id="IPR049546">
    <property type="entry name" value="WDR54_beta_prop"/>
</dbReference>
<dbReference type="Gene3D" id="2.130.10.10">
    <property type="entry name" value="YVTN repeat-like/Quinoprotein amine dehydrogenase"/>
    <property type="match status" value="1"/>
</dbReference>